<proteinExistence type="predicted"/>
<keyword evidence="7 8" id="KW-0472">Membrane</keyword>
<evidence type="ECO:0000256" key="7">
    <source>
        <dbReference type="ARBA" id="ARBA00023136"/>
    </source>
</evidence>
<feature type="transmembrane region" description="Helical" evidence="9">
    <location>
        <begin position="71"/>
        <end position="89"/>
    </location>
</feature>
<feature type="transmembrane region" description="Helical" evidence="9">
    <location>
        <begin position="397"/>
        <end position="415"/>
    </location>
</feature>
<reference evidence="11" key="1">
    <citation type="journal article" date="2021" name="PeerJ">
        <title>Extensive microbial diversity within the chicken gut microbiome revealed by metagenomics and culture.</title>
        <authorList>
            <person name="Gilroy R."/>
            <person name="Ravi A."/>
            <person name="Getino M."/>
            <person name="Pursley I."/>
            <person name="Horton D.L."/>
            <person name="Alikhan N.F."/>
            <person name="Baker D."/>
            <person name="Gharbi K."/>
            <person name="Hall N."/>
            <person name="Watson M."/>
            <person name="Adriaenssens E.M."/>
            <person name="Foster-Nyarko E."/>
            <person name="Jarju S."/>
            <person name="Secka A."/>
            <person name="Antonio M."/>
            <person name="Oren A."/>
            <person name="Chaudhuri R.R."/>
            <person name="La Ragione R."/>
            <person name="Hildebrand F."/>
            <person name="Pallen M.J."/>
        </authorList>
    </citation>
    <scope>NUCLEOTIDE SEQUENCE</scope>
    <source>
        <strain evidence="11">CHK183-5548</strain>
    </source>
</reference>
<dbReference type="NCBIfam" id="TIGR00410">
    <property type="entry name" value="lacE"/>
    <property type="match status" value="1"/>
</dbReference>
<feature type="transmembrane region" description="Helical" evidence="9">
    <location>
        <begin position="372"/>
        <end position="391"/>
    </location>
</feature>
<dbReference type="InterPro" id="IPR003352">
    <property type="entry name" value="PTS_EIIC"/>
</dbReference>
<protein>
    <recommendedName>
        <fullName evidence="8">Permease IIC component</fullName>
    </recommendedName>
</protein>
<feature type="transmembrane region" description="Helical" evidence="9">
    <location>
        <begin position="31"/>
        <end position="51"/>
    </location>
</feature>
<dbReference type="PANTHER" id="PTHR33989:SF4">
    <property type="entry name" value="PTS SYSTEM N,N'-DIACETYLCHITOBIOSE-SPECIFIC EIIC COMPONENT"/>
    <property type="match status" value="1"/>
</dbReference>
<dbReference type="InterPro" id="IPR004796">
    <property type="entry name" value="PTS_IIC_cello"/>
</dbReference>
<sequence length="433" mass="46840">MNDRTMTWVEKVNGFFSLPMMTALKNGMVRLMPFTIVGSTFILLGNFPIAGWSDMMAGWFGPDWKVPISQVQYATSDMLGLLMVGFIAYEYAKVKEVEPMACASIALSCFLILIPGFVSNGDGVMIQDAIPKSWIGGNGTCTAIVVAIVMSWLYCKIMKKNIVIHLPESVPANVAGSFVALIPGGACIILAFGICVGARTLADVSFAELIYEIIQTPLQAATGSLGGIIVMSLLMNFVWFFGIHSSVIGSMFNPFLNANSVANQAIADAGLAVTVANGAYLVTSQYNRQFMQMTGSGVTVGLVLAMVFAARSARYKSLGKIALPATVFNINEPVMFGFPVAYNPGMLIPFVLTPLCSIMTCYLAQKIGFLPLFTNVSVPWTTPAVVSGFIIGGWRMALLQIVVIVESFLIYFPFFKKYDREAYLAEQNGESEA</sequence>
<feature type="transmembrane region" description="Helical" evidence="9">
    <location>
        <begin position="101"/>
        <end position="118"/>
    </location>
</feature>
<keyword evidence="6 9" id="KW-1133">Transmembrane helix</keyword>
<evidence type="ECO:0000256" key="2">
    <source>
        <dbReference type="ARBA" id="ARBA00022448"/>
    </source>
</evidence>
<keyword evidence="2 8" id="KW-0813">Transport</keyword>
<evidence type="ECO:0000313" key="11">
    <source>
        <dbReference type="EMBL" id="HJC47474.1"/>
    </source>
</evidence>
<dbReference type="InterPro" id="IPR004501">
    <property type="entry name" value="PTS_EIIC_3"/>
</dbReference>
<dbReference type="Proteomes" id="UP000823883">
    <property type="component" value="Unassembled WGS sequence"/>
</dbReference>
<evidence type="ECO:0000256" key="6">
    <source>
        <dbReference type="ARBA" id="ARBA00022989"/>
    </source>
</evidence>
<evidence type="ECO:0000259" key="10">
    <source>
        <dbReference type="PROSITE" id="PS51105"/>
    </source>
</evidence>
<feature type="domain" description="PTS EIIC type-3" evidence="10">
    <location>
        <begin position="1"/>
        <end position="414"/>
    </location>
</feature>
<comment type="function">
    <text evidence="8">The phosphoenolpyruvate-dependent sugar phosphotransferase system (PTS), a major carbohydrate active -transport system, catalyzes the phosphorylation of incoming sugar substrates concomitant with their translocation across the cell membrane.</text>
</comment>
<dbReference type="InterPro" id="IPR051088">
    <property type="entry name" value="PTS_Sugar-EIIC/EIIB"/>
</dbReference>
<feature type="transmembrane region" description="Helical" evidence="9">
    <location>
        <begin position="176"/>
        <end position="201"/>
    </location>
</feature>
<dbReference type="GO" id="GO:0005886">
    <property type="term" value="C:plasma membrane"/>
    <property type="evidence" value="ECO:0007669"/>
    <property type="project" value="UniProtKB-SubCell"/>
</dbReference>
<reference evidence="11" key="2">
    <citation type="submission" date="2021-04" db="EMBL/GenBank/DDBJ databases">
        <authorList>
            <person name="Gilroy R."/>
        </authorList>
    </citation>
    <scope>NUCLEOTIDE SEQUENCE</scope>
    <source>
        <strain evidence="11">CHK183-5548</strain>
    </source>
</reference>
<dbReference type="GO" id="GO:0009401">
    <property type="term" value="P:phosphoenolpyruvate-dependent sugar phosphotransferase system"/>
    <property type="evidence" value="ECO:0007669"/>
    <property type="project" value="InterPro"/>
</dbReference>
<organism evidence="11 12">
    <name type="scientific">Candidatus Lachnoclostridium pullistercoris</name>
    <dbReference type="NCBI Taxonomy" id="2838632"/>
    <lineage>
        <taxon>Bacteria</taxon>
        <taxon>Bacillati</taxon>
        <taxon>Bacillota</taxon>
        <taxon>Clostridia</taxon>
        <taxon>Lachnospirales</taxon>
        <taxon>Lachnospiraceae</taxon>
    </lineage>
</organism>
<dbReference type="PIRSF" id="PIRSF006351">
    <property type="entry name" value="PTS_EIIC-Cellobiose"/>
    <property type="match status" value="1"/>
</dbReference>
<dbReference type="GO" id="GO:0008982">
    <property type="term" value="F:protein-N(PI)-phosphohistidine-sugar phosphotransferase activity"/>
    <property type="evidence" value="ECO:0007669"/>
    <property type="project" value="UniProtKB-UniRule"/>
</dbReference>
<dbReference type="Pfam" id="PF02378">
    <property type="entry name" value="PTS_EIIC"/>
    <property type="match status" value="1"/>
</dbReference>
<dbReference type="EMBL" id="DWWL01000036">
    <property type="protein sequence ID" value="HJC47474.1"/>
    <property type="molecule type" value="Genomic_DNA"/>
</dbReference>
<keyword evidence="3 8" id="KW-1003">Cell membrane</keyword>
<feature type="transmembrane region" description="Helical" evidence="9">
    <location>
        <begin position="134"/>
        <end position="155"/>
    </location>
</feature>
<accession>A0A9D2T6J1</accession>
<dbReference type="GO" id="GO:1901264">
    <property type="term" value="P:carbohydrate derivative transport"/>
    <property type="evidence" value="ECO:0007669"/>
    <property type="project" value="TreeGrafter"/>
</dbReference>
<feature type="transmembrane region" description="Helical" evidence="9">
    <location>
        <begin position="221"/>
        <end position="244"/>
    </location>
</feature>
<evidence type="ECO:0000256" key="3">
    <source>
        <dbReference type="ARBA" id="ARBA00022475"/>
    </source>
</evidence>
<evidence type="ECO:0000256" key="1">
    <source>
        <dbReference type="ARBA" id="ARBA00004651"/>
    </source>
</evidence>
<feature type="transmembrane region" description="Helical" evidence="9">
    <location>
        <begin position="289"/>
        <end position="309"/>
    </location>
</feature>
<keyword evidence="4 8" id="KW-0762">Sugar transport</keyword>
<dbReference type="PROSITE" id="PS51105">
    <property type="entry name" value="PTS_EIIC_TYPE_3"/>
    <property type="match status" value="1"/>
</dbReference>
<evidence type="ECO:0000256" key="4">
    <source>
        <dbReference type="ARBA" id="ARBA00022597"/>
    </source>
</evidence>
<keyword evidence="5 9" id="KW-0812">Transmembrane</keyword>
<evidence type="ECO:0000256" key="9">
    <source>
        <dbReference type="SAM" id="Phobius"/>
    </source>
</evidence>
<dbReference type="AlphaFoldDB" id="A0A9D2T6J1"/>
<evidence type="ECO:0000313" key="12">
    <source>
        <dbReference type="Proteomes" id="UP000823883"/>
    </source>
</evidence>
<evidence type="ECO:0000256" key="5">
    <source>
        <dbReference type="ARBA" id="ARBA00022692"/>
    </source>
</evidence>
<evidence type="ECO:0000256" key="8">
    <source>
        <dbReference type="PIRNR" id="PIRNR006351"/>
    </source>
</evidence>
<dbReference type="PANTHER" id="PTHR33989">
    <property type="match status" value="1"/>
</dbReference>
<comment type="subcellular location">
    <subcellularLocation>
        <location evidence="1">Cell membrane</location>
        <topology evidence="1">Multi-pass membrane protein</topology>
    </subcellularLocation>
</comment>
<gene>
    <name evidence="11" type="ORF">IAA04_05425</name>
</gene>
<comment type="caution">
    <text evidence="11">The sequence shown here is derived from an EMBL/GenBank/DDBJ whole genome shotgun (WGS) entry which is preliminary data.</text>
</comment>
<name>A0A9D2T6J1_9FIRM</name>